<evidence type="ECO:0000256" key="1">
    <source>
        <dbReference type="SAM" id="MobiDB-lite"/>
    </source>
</evidence>
<keyword evidence="3" id="KW-1185">Reference proteome</keyword>
<gene>
    <name evidence="2" type="ORF">AC579_7383</name>
</gene>
<sequence>MVKDSAKNTRDRGQHYYSDPEGGRVFTEQQITVLCIEDDAARMDGPARWMYKEEVREQHEVYKACARCIFDIDSGGYCANYSQPEGSSN</sequence>
<proteinExistence type="predicted"/>
<dbReference type="AlphaFoldDB" id="A0A139ICY7"/>
<accession>A0A139ICY7</accession>
<evidence type="ECO:0000313" key="3">
    <source>
        <dbReference type="Proteomes" id="UP000073492"/>
    </source>
</evidence>
<organism evidence="2 3">
    <name type="scientific">Pseudocercospora musae</name>
    <dbReference type="NCBI Taxonomy" id="113226"/>
    <lineage>
        <taxon>Eukaryota</taxon>
        <taxon>Fungi</taxon>
        <taxon>Dikarya</taxon>
        <taxon>Ascomycota</taxon>
        <taxon>Pezizomycotina</taxon>
        <taxon>Dothideomycetes</taxon>
        <taxon>Dothideomycetidae</taxon>
        <taxon>Mycosphaerellales</taxon>
        <taxon>Mycosphaerellaceae</taxon>
        <taxon>Pseudocercospora</taxon>
    </lineage>
</organism>
<feature type="compositionally biased region" description="Basic and acidic residues" evidence="1">
    <location>
        <begin position="1"/>
        <end position="14"/>
    </location>
</feature>
<feature type="region of interest" description="Disordered" evidence="1">
    <location>
        <begin position="1"/>
        <end position="22"/>
    </location>
</feature>
<dbReference type="Proteomes" id="UP000073492">
    <property type="component" value="Unassembled WGS sequence"/>
</dbReference>
<evidence type="ECO:0000313" key="2">
    <source>
        <dbReference type="EMBL" id="KXT12476.1"/>
    </source>
</evidence>
<comment type="caution">
    <text evidence="2">The sequence shown here is derived from an EMBL/GenBank/DDBJ whole genome shotgun (WGS) entry which is preliminary data.</text>
</comment>
<dbReference type="EMBL" id="LFZO01000150">
    <property type="protein sequence ID" value="KXT12476.1"/>
    <property type="molecule type" value="Genomic_DNA"/>
</dbReference>
<name>A0A139ICY7_9PEZI</name>
<reference evidence="2 3" key="1">
    <citation type="submission" date="2015-07" db="EMBL/GenBank/DDBJ databases">
        <title>Comparative genomics of the Sigatoka disease complex on banana suggests a link between parallel evolutionary changes in Pseudocercospora fijiensis and Pseudocercospora eumusae and increased virulence on the banana host.</title>
        <authorList>
            <person name="Chang T.-C."/>
            <person name="Salvucci A."/>
            <person name="Crous P.W."/>
            <person name="Stergiopoulos I."/>
        </authorList>
    </citation>
    <scope>NUCLEOTIDE SEQUENCE [LARGE SCALE GENOMIC DNA]</scope>
    <source>
        <strain evidence="2 3">CBS 116634</strain>
    </source>
</reference>
<protein>
    <submittedName>
        <fullName evidence="2">Uncharacterized protein</fullName>
    </submittedName>
</protein>